<reference evidence="2 3" key="1">
    <citation type="submission" date="2019-10" db="EMBL/GenBank/DDBJ databases">
        <title>Glaciimonas soli sp. nov., a psychrophilic bacterium isolated from the forest soil of a high elevation mountain in Taiwan.</title>
        <authorList>
            <person name="Wang L.-T."/>
            <person name="Shieh W.Y."/>
        </authorList>
    </citation>
    <scope>NUCLEOTIDE SEQUENCE [LARGE SCALE GENOMIC DNA]</scope>
    <source>
        <strain evidence="2 3">GS1</strain>
    </source>
</reference>
<protein>
    <recommendedName>
        <fullName evidence="4">ShlB/FhaC/HecB family hemolysin secretion/activation protein</fullName>
    </recommendedName>
</protein>
<organism evidence="2 3">
    <name type="scientific">Glaciimonas soli</name>
    <dbReference type="NCBI Taxonomy" id="2590999"/>
    <lineage>
        <taxon>Bacteria</taxon>
        <taxon>Pseudomonadati</taxon>
        <taxon>Pseudomonadota</taxon>
        <taxon>Betaproteobacteria</taxon>
        <taxon>Burkholderiales</taxon>
        <taxon>Oxalobacteraceae</taxon>
        <taxon>Glaciimonas</taxon>
    </lineage>
</organism>
<sequence>MGQRLKSKGKLVGFAKGMGMALLWASALPTSHAQTAQTTGSEELRRRNQADTLERQRQQQAPNVDLQSQALAEAADTPALPSESPCFPIQRFALEIPSQLSPAIRLAGANDFHHSVI</sequence>
<dbReference type="AlphaFoldDB" id="A0A843YNB9"/>
<comment type="caution">
    <text evidence="2">The sequence shown here is derived from an EMBL/GenBank/DDBJ whole genome shotgun (WGS) entry which is preliminary data.</text>
</comment>
<evidence type="ECO:0008006" key="4">
    <source>
        <dbReference type="Google" id="ProtNLM"/>
    </source>
</evidence>
<keyword evidence="3" id="KW-1185">Reference proteome</keyword>
<feature type="compositionally biased region" description="Basic and acidic residues" evidence="1">
    <location>
        <begin position="42"/>
        <end position="57"/>
    </location>
</feature>
<dbReference type="RefSeq" id="WP_153234570.1">
    <property type="nucleotide sequence ID" value="NZ_WINI01000004.1"/>
</dbReference>
<dbReference type="EMBL" id="WINI01000004">
    <property type="protein sequence ID" value="MQR00965.1"/>
    <property type="molecule type" value="Genomic_DNA"/>
</dbReference>
<evidence type="ECO:0000313" key="3">
    <source>
        <dbReference type="Proteomes" id="UP000451565"/>
    </source>
</evidence>
<evidence type="ECO:0000256" key="1">
    <source>
        <dbReference type="SAM" id="MobiDB-lite"/>
    </source>
</evidence>
<feature type="compositionally biased region" description="Polar residues" evidence="1">
    <location>
        <begin position="31"/>
        <end position="41"/>
    </location>
</feature>
<feature type="region of interest" description="Disordered" evidence="1">
    <location>
        <begin position="31"/>
        <end position="65"/>
    </location>
</feature>
<gene>
    <name evidence="2" type="ORF">GEV47_09750</name>
</gene>
<dbReference type="Proteomes" id="UP000451565">
    <property type="component" value="Unassembled WGS sequence"/>
</dbReference>
<proteinExistence type="predicted"/>
<name>A0A843YNB9_9BURK</name>
<accession>A0A843YNB9</accession>
<evidence type="ECO:0000313" key="2">
    <source>
        <dbReference type="EMBL" id="MQR00965.1"/>
    </source>
</evidence>